<comment type="caution">
    <text evidence="1">The sequence shown here is derived from an EMBL/GenBank/DDBJ whole genome shotgun (WGS) entry which is preliminary data.</text>
</comment>
<sequence>MGTSQSPTVFAGFEGIILKDFKLIWDNPRSSDYGNKKKLIREVKQLKEKLSSKTSRYQGKIDSVPSFNAAKGELSMEQWLHTIDATGKVFDWDDKARIFCMTNKLKDNAKDWYNSQEKLNLSWEEWKIKLLDAFPPQQGVFRKLKELVNTVREKHQNLIDF</sequence>
<dbReference type="Proteomes" id="UP001458880">
    <property type="component" value="Unassembled WGS sequence"/>
</dbReference>
<organism evidence="1 2">
    <name type="scientific">Popillia japonica</name>
    <name type="common">Japanese beetle</name>
    <dbReference type="NCBI Taxonomy" id="7064"/>
    <lineage>
        <taxon>Eukaryota</taxon>
        <taxon>Metazoa</taxon>
        <taxon>Ecdysozoa</taxon>
        <taxon>Arthropoda</taxon>
        <taxon>Hexapoda</taxon>
        <taxon>Insecta</taxon>
        <taxon>Pterygota</taxon>
        <taxon>Neoptera</taxon>
        <taxon>Endopterygota</taxon>
        <taxon>Coleoptera</taxon>
        <taxon>Polyphaga</taxon>
        <taxon>Scarabaeiformia</taxon>
        <taxon>Scarabaeidae</taxon>
        <taxon>Rutelinae</taxon>
        <taxon>Popillia</taxon>
    </lineage>
</organism>
<protein>
    <recommendedName>
        <fullName evidence="3">Retrotransposon gag domain-containing protein</fullName>
    </recommendedName>
</protein>
<proteinExistence type="predicted"/>
<evidence type="ECO:0000313" key="1">
    <source>
        <dbReference type="EMBL" id="KAK9736289.1"/>
    </source>
</evidence>
<evidence type="ECO:0000313" key="2">
    <source>
        <dbReference type="Proteomes" id="UP001458880"/>
    </source>
</evidence>
<accession>A0AAW1LR50</accession>
<dbReference type="AlphaFoldDB" id="A0AAW1LR50"/>
<evidence type="ECO:0008006" key="3">
    <source>
        <dbReference type="Google" id="ProtNLM"/>
    </source>
</evidence>
<reference evidence="1 2" key="1">
    <citation type="journal article" date="2024" name="BMC Genomics">
        <title>De novo assembly and annotation of Popillia japonica's genome with initial clues to its potential as an invasive pest.</title>
        <authorList>
            <person name="Cucini C."/>
            <person name="Boschi S."/>
            <person name="Funari R."/>
            <person name="Cardaioli E."/>
            <person name="Iannotti N."/>
            <person name="Marturano G."/>
            <person name="Paoli F."/>
            <person name="Bruttini M."/>
            <person name="Carapelli A."/>
            <person name="Frati F."/>
            <person name="Nardi F."/>
        </authorList>
    </citation>
    <scope>NUCLEOTIDE SEQUENCE [LARGE SCALE GENOMIC DNA]</scope>
    <source>
        <strain evidence="1">DMR45628</strain>
    </source>
</reference>
<dbReference type="EMBL" id="JASPKY010000115">
    <property type="protein sequence ID" value="KAK9736289.1"/>
    <property type="molecule type" value="Genomic_DNA"/>
</dbReference>
<name>A0AAW1LR50_POPJA</name>
<keyword evidence="2" id="KW-1185">Reference proteome</keyword>
<gene>
    <name evidence="1" type="ORF">QE152_g12618</name>
</gene>